<dbReference type="SUPFAM" id="SSF49482">
    <property type="entry name" value="Aromatic compound dioxygenase"/>
    <property type="match status" value="1"/>
</dbReference>
<feature type="domain" description="Intradiol ring-cleavage dioxygenases" evidence="3">
    <location>
        <begin position="129"/>
        <end position="229"/>
    </location>
</feature>
<keyword evidence="5" id="KW-1185">Reference proteome</keyword>
<evidence type="ECO:0000256" key="2">
    <source>
        <dbReference type="SAM" id="SignalP"/>
    </source>
</evidence>
<evidence type="ECO:0000259" key="3">
    <source>
        <dbReference type="Pfam" id="PF00775"/>
    </source>
</evidence>
<feature type="signal peptide" evidence="2">
    <location>
        <begin position="1"/>
        <end position="23"/>
    </location>
</feature>
<evidence type="ECO:0000313" key="5">
    <source>
        <dbReference type="Proteomes" id="UP001498398"/>
    </source>
</evidence>
<evidence type="ECO:0000313" key="4">
    <source>
        <dbReference type="EMBL" id="KAK7439805.1"/>
    </source>
</evidence>
<name>A0ABR1IS44_9AGAR</name>
<protein>
    <recommendedName>
        <fullName evidence="3">Intradiol ring-cleavage dioxygenases domain-containing protein</fullName>
    </recommendedName>
</protein>
<dbReference type="EMBL" id="JBANRG010000071">
    <property type="protein sequence ID" value="KAK7439805.1"/>
    <property type="molecule type" value="Genomic_DNA"/>
</dbReference>
<dbReference type="InterPro" id="IPR015889">
    <property type="entry name" value="Intradiol_dOase_core"/>
</dbReference>
<feature type="compositionally biased region" description="Gly residues" evidence="1">
    <location>
        <begin position="350"/>
        <end position="359"/>
    </location>
</feature>
<keyword evidence="2" id="KW-0732">Signal</keyword>
<proteinExistence type="predicted"/>
<dbReference type="Proteomes" id="UP001498398">
    <property type="component" value="Unassembled WGS sequence"/>
</dbReference>
<dbReference type="PANTHER" id="PTHR34315:SF1">
    <property type="entry name" value="INTRADIOL RING-CLEAVAGE DIOXYGENASES DOMAIN-CONTAINING PROTEIN-RELATED"/>
    <property type="match status" value="1"/>
</dbReference>
<dbReference type="CDD" id="cd03457">
    <property type="entry name" value="intradiol_dioxygenase_like"/>
    <property type="match status" value="1"/>
</dbReference>
<feature type="region of interest" description="Disordered" evidence="1">
    <location>
        <begin position="343"/>
        <end position="385"/>
    </location>
</feature>
<gene>
    <name evidence="4" type="ORF">VKT23_017381</name>
</gene>
<dbReference type="PANTHER" id="PTHR34315">
    <property type="match status" value="1"/>
</dbReference>
<sequence>MVFLSTIFSAAVTVASLAQLSAAHPHHAPGSPEAMKRAIFQKNARRSLANCQSELNKRGGVHEKAKARREQMAQNIRKKRAAPFKRDFSTVLATDHLSNKTGITNNTDAATLFDGNSSCVLGPETTQGPYYVEGEYVRWDLREDQEGVDIYVDVQLIDVNTCEPVSDIYIDFWHANATGVYAGVVSNGNGNSNDETNLNTTFLRGIQKTDEDGVAQWLSIFPGHYTGRATHIHVMAHQTNGTVFDNGTYIGDSISHVGQLFFDQSLISSVEELEPYTSNTQTLTTNEEDDIMSDEAEDIDPVLSYVLLGDDISSGLMMWSSVGIDTSATYTTSPAATLTEEGGVADENSMGGGPGGSGGPPDASGSSGSSGSSTAEAAASTESNSAWSVSVSSASTLVSFLFGLAWL</sequence>
<dbReference type="Gene3D" id="2.60.130.10">
    <property type="entry name" value="Aromatic compound dioxygenase"/>
    <property type="match status" value="1"/>
</dbReference>
<accession>A0ABR1IS44</accession>
<dbReference type="Pfam" id="PF00775">
    <property type="entry name" value="Dioxygenase_C"/>
    <property type="match status" value="1"/>
</dbReference>
<reference evidence="4 5" key="1">
    <citation type="submission" date="2024-01" db="EMBL/GenBank/DDBJ databases">
        <title>A draft genome for the cacao thread blight pathogen Marasmiellus scandens.</title>
        <authorList>
            <person name="Baruah I.K."/>
            <person name="Leung J."/>
            <person name="Bukari Y."/>
            <person name="Amoako-Attah I."/>
            <person name="Meinhardt L.W."/>
            <person name="Bailey B.A."/>
            <person name="Cohen S.P."/>
        </authorList>
    </citation>
    <scope>NUCLEOTIDE SEQUENCE [LARGE SCALE GENOMIC DNA]</scope>
    <source>
        <strain evidence="4 5">GH-19</strain>
    </source>
</reference>
<organism evidence="4 5">
    <name type="scientific">Marasmiellus scandens</name>
    <dbReference type="NCBI Taxonomy" id="2682957"/>
    <lineage>
        <taxon>Eukaryota</taxon>
        <taxon>Fungi</taxon>
        <taxon>Dikarya</taxon>
        <taxon>Basidiomycota</taxon>
        <taxon>Agaricomycotina</taxon>
        <taxon>Agaricomycetes</taxon>
        <taxon>Agaricomycetidae</taxon>
        <taxon>Agaricales</taxon>
        <taxon>Marasmiineae</taxon>
        <taxon>Omphalotaceae</taxon>
        <taxon>Marasmiellus</taxon>
    </lineage>
</organism>
<evidence type="ECO:0000256" key="1">
    <source>
        <dbReference type="SAM" id="MobiDB-lite"/>
    </source>
</evidence>
<feature type="compositionally biased region" description="Low complexity" evidence="1">
    <location>
        <begin position="360"/>
        <end position="385"/>
    </location>
</feature>
<dbReference type="InterPro" id="IPR000627">
    <property type="entry name" value="Intradiol_dOase_C"/>
</dbReference>
<comment type="caution">
    <text evidence="4">The sequence shown here is derived from an EMBL/GenBank/DDBJ whole genome shotgun (WGS) entry which is preliminary data.</text>
</comment>
<feature type="chain" id="PRO_5045162349" description="Intradiol ring-cleavage dioxygenases domain-containing protein" evidence="2">
    <location>
        <begin position="24"/>
        <end position="407"/>
    </location>
</feature>